<dbReference type="InterPro" id="IPR003195">
    <property type="entry name" value="TFIID_TAF13"/>
</dbReference>
<dbReference type="SUPFAM" id="SSF47113">
    <property type="entry name" value="Histone-fold"/>
    <property type="match status" value="1"/>
</dbReference>
<dbReference type="GO" id="GO:0051123">
    <property type="term" value="P:RNA polymerase II preinitiation complex assembly"/>
    <property type="evidence" value="ECO:0007669"/>
    <property type="project" value="TreeGrafter"/>
</dbReference>
<evidence type="ECO:0000256" key="1">
    <source>
        <dbReference type="ARBA" id="ARBA00004123"/>
    </source>
</evidence>
<reference evidence="8" key="1">
    <citation type="submission" date="2022-06" db="EMBL/GenBank/DDBJ databases">
        <authorList>
            <consortium name="SYNGENTA / RWTH Aachen University"/>
        </authorList>
    </citation>
    <scope>NUCLEOTIDE SEQUENCE</scope>
</reference>
<feature type="compositionally biased region" description="Polar residues" evidence="7">
    <location>
        <begin position="1"/>
        <end position="16"/>
    </location>
</feature>
<comment type="caution">
    <text evidence="8">The sequence shown here is derived from an EMBL/GenBank/DDBJ whole genome shotgun (WGS) entry which is preliminary data.</text>
</comment>
<dbReference type="InterPro" id="IPR009072">
    <property type="entry name" value="Histone-fold"/>
</dbReference>
<comment type="subcellular location">
    <subcellularLocation>
        <location evidence="1">Nucleus</location>
    </subcellularLocation>
</comment>
<accession>A0AAV0BUZ3</accession>
<name>A0AAV0BUZ3_PHAPC</name>
<evidence type="ECO:0000256" key="3">
    <source>
        <dbReference type="ARBA" id="ARBA00023163"/>
    </source>
</evidence>
<protein>
    <recommendedName>
        <fullName evidence="6">Transcription initiation factor TFIID subunit 13</fullName>
    </recommendedName>
</protein>
<gene>
    <name evidence="8" type="ORF">PPACK8108_LOCUS25321</name>
</gene>
<evidence type="ECO:0000256" key="5">
    <source>
        <dbReference type="ARBA" id="ARBA00038392"/>
    </source>
</evidence>
<dbReference type="GO" id="GO:0046982">
    <property type="term" value="F:protein heterodimerization activity"/>
    <property type="evidence" value="ECO:0007669"/>
    <property type="project" value="InterPro"/>
</dbReference>
<keyword evidence="3" id="KW-0804">Transcription</keyword>
<dbReference type="EMBL" id="CALTRL010006197">
    <property type="protein sequence ID" value="CAH7690082.1"/>
    <property type="molecule type" value="Genomic_DNA"/>
</dbReference>
<feature type="region of interest" description="Disordered" evidence="7">
    <location>
        <begin position="196"/>
        <end position="216"/>
    </location>
</feature>
<evidence type="ECO:0000256" key="2">
    <source>
        <dbReference type="ARBA" id="ARBA00023015"/>
    </source>
</evidence>
<organism evidence="8 9">
    <name type="scientific">Phakopsora pachyrhizi</name>
    <name type="common">Asian soybean rust disease fungus</name>
    <dbReference type="NCBI Taxonomy" id="170000"/>
    <lineage>
        <taxon>Eukaryota</taxon>
        <taxon>Fungi</taxon>
        <taxon>Dikarya</taxon>
        <taxon>Basidiomycota</taxon>
        <taxon>Pucciniomycotina</taxon>
        <taxon>Pucciniomycetes</taxon>
        <taxon>Pucciniales</taxon>
        <taxon>Phakopsoraceae</taxon>
        <taxon>Phakopsora</taxon>
    </lineage>
</organism>
<evidence type="ECO:0000313" key="9">
    <source>
        <dbReference type="Proteomes" id="UP001153365"/>
    </source>
</evidence>
<feature type="region of interest" description="Disordered" evidence="7">
    <location>
        <begin position="1"/>
        <end position="24"/>
    </location>
</feature>
<dbReference type="AlphaFoldDB" id="A0AAV0BUZ3"/>
<proteinExistence type="inferred from homology"/>
<feature type="compositionally biased region" description="Acidic residues" evidence="7">
    <location>
        <begin position="141"/>
        <end position="150"/>
    </location>
</feature>
<dbReference type="PANTHER" id="PTHR11380:SF5">
    <property type="entry name" value="TRANSCRIPTION INITIATION FACTOR TFIID SUBUNIT 13"/>
    <property type="match status" value="1"/>
</dbReference>
<dbReference type="Proteomes" id="UP001153365">
    <property type="component" value="Unassembled WGS sequence"/>
</dbReference>
<keyword evidence="2" id="KW-0805">Transcription regulation</keyword>
<dbReference type="Gene3D" id="1.10.20.10">
    <property type="entry name" value="Histone, subunit A"/>
    <property type="match status" value="1"/>
</dbReference>
<evidence type="ECO:0000256" key="6">
    <source>
        <dbReference type="ARBA" id="ARBA00040136"/>
    </source>
</evidence>
<sequence>MTSKDSQSNLNQTNPRARQRSNKRGLFVKDLPGMMFGFGDSDPQRDVVNLMEEIVIDHISDILIRAHKVSTNRGKLKVEDIKFVLARSSTRVHNPQRLMDQRSRISNKRARPMEELLVNDEGRELAGGSSRLSGKYQRDDNGEDKDEGEDLIEYSEEYVLSRRKISLEEKQLNRIEELLFMQEDLSRARGRADDLRAYGQDNFEDGQAGQLDRDKK</sequence>
<evidence type="ECO:0000313" key="8">
    <source>
        <dbReference type="EMBL" id="CAH7690082.1"/>
    </source>
</evidence>
<dbReference type="PANTHER" id="PTHR11380">
    <property type="entry name" value="TRANSCRIPTION INITIATION FACTOR TFIID/SUPT3-RELATED"/>
    <property type="match status" value="1"/>
</dbReference>
<comment type="similarity">
    <text evidence="5">Belongs to the TAF13 family.</text>
</comment>
<keyword evidence="4" id="KW-0539">Nucleus</keyword>
<dbReference type="GO" id="GO:0005669">
    <property type="term" value="C:transcription factor TFIID complex"/>
    <property type="evidence" value="ECO:0007669"/>
    <property type="project" value="TreeGrafter"/>
</dbReference>
<feature type="region of interest" description="Disordered" evidence="7">
    <location>
        <begin position="118"/>
        <end position="150"/>
    </location>
</feature>
<dbReference type="Pfam" id="PF02269">
    <property type="entry name" value="TFIID-18kDa"/>
    <property type="match status" value="1"/>
</dbReference>
<keyword evidence="9" id="KW-1185">Reference proteome</keyword>
<evidence type="ECO:0000256" key="7">
    <source>
        <dbReference type="SAM" id="MobiDB-lite"/>
    </source>
</evidence>
<evidence type="ECO:0000256" key="4">
    <source>
        <dbReference type="ARBA" id="ARBA00023242"/>
    </source>
</evidence>